<reference evidence="1" key="1">
    <citation type="submission" date="2014-09" db="EMBL/GenBank/DDBJ databases">
        <authorList>
            <person name="Magalhaes I.L.F."/>
            <person name="Oliveira U."/>
            <person name="Santos F.R."/>
            <person name="Vidigal T.H.D.A."/>
            <person name="Brescovit A.D."/>
            <person name="Santos A.J."/>
        </authorList>
    </citation>
    <scope>NUCLEOTIDE SEQUENCE</scope>
    <source>
        <tissue evidence="1">Shoot tissue taken approximately 20 cm above the soil surface</tissue>
    </source>
</reference>
<dbReference type="EMBL" id="GBRH01244366">
    <property type="protein sequence ID" value="JAD53529.1"/>
    <property type="molecule type" value="Transcribed_RNA"/>
</dbReference>
<accession>A0A0A9AP87</accession>
<name>A0A0A9AP87_ARUDO</name>
<sequence length="49" mass="5477">MATVIWDIAVTMCRLHSSLSSMLYAEIVSTPPRCIKRMGAHSTSKLLLR</sequence>
<reference evidence="1" key="2">
    <citation type="journal article" date="2015" name="Data Brief">
        <title>Shoot transcriptome of the giant reed, Arundo donax.</title>
        <authorList>
            <person name="Barrero R.A."/>
            <person name="Guerrero F.D."/>
            <person name="Moolhuijzen P."/>
            <person name="Goolsby J.A."/>
            <person name="Tidwell J."/>
            <person name="Bellgard S.E."/>
            <person name="Bellgard M.I."/>
        </authorList>
    </citation>
    <scope>NUCLEOTIDE SEQUENCE</scope>
    <source>
        <tissue evidence="1">Shoot tissue taken approximately 20 cm above the soil surface</tissue>
    </source>
</reference>
<proteinExistence type="predicted"/>
<dbReference type="AlphaFoldDB" id="A0A0A9AP87"/>
<evidence type="ECO:0000313" key="1">
    <source>
        <dbReference type="EMBL" id="JAD53529.1"/>
    </source>
</evidence>
<protein>
    <submittedName>
        <fullName evidence="1">Uncharacterized protein</fullName>
    </submittedName>
</protein>
<organism evidence="1">
    <name type="scientific">Arundo donax</name>
    <name type="common">Giant reed</name>
    <name type="synonym">Donax arundinaceus</name>
    <dbReference type="NCBI Taxonomy" id="35708"/>
    <lineage>
        <taxon>Eukaryota</taxon>
        <taxon>Viridiplantae</taxon>
        <taxon>Streptophyta</taxon>
        <taxon>Embryophyta</taxon>
        <taxon>Tracheophyta</taxon>
        <taxon>Spermatophyta</taxon>
        <taxon>Magnoliopsida</taxon>
        <taxon>Liliopsida</taxon>
        <taxon>Poales</taxon>
        <taxon>Poaceae</taxon>
        <taxon>PACMAD clade</taxon>
        <taxon>Arundinoideae</taxon>
        <taxon>Arundineae</taxon>
        <taxon>Arundo</taxon>
    </lineage>
</organism>